<protein>
    <submittedName>
        <fullName evidence="2">Uncharacterized protein</fullName>
    </submittedName>
</protein>
<evidence type="ECO:0000313" key="2">
    <source>
        <dbReference type="EMBL" id="CUO57879.1"/>
    </source>
</evidence>
<dbReference type="Proteomes" id="UP000095645">
    <property type="component" value="Unassembled WGS sequence"/>
</dbReference>
<name>A0A174GAH6_9FIRM</name>
<dbReference type="EMBL" id="CYZP01000040">
    <property type="protein sequence ID" value="CUO57879.1"/>
    <property type="molecule type" value="Genomic_DNA"/>
</dbReference>
<sequence length="38" mass="4474">MISAHNDNDMVINRKKWIDYLRAMAIVLVVISLNFLKK</sequence>
<accession>A0A174GAH6</accession>
<gene>
    <name evidence="2" type="ORF">ERS852476_03297</name>
</gene>
<keyword evidence="1" id="KW-1133">Transmembrane helix</keyword>
<keyword evidence="1" id="KW-0812">Transmembrane</keyword>
<keyword evidence="1" id="KW-0472">Membrane</keyword>
<feature type="transmembrane region" description="Helical" evidence="1">
    <location>
        <begin position="20"/>
        <end position="36"/>
    </location>
</feature>
<organism evidence="2 3">
    <name type="scientific">Blautia obeum</name>
    <dbReference type="NCBI Taxonomy" id="40520"/>
    <lineage>
        <taxon>Bacteria</taxon>
        <taxon>Bacillati</taxon>
        <taxon>Bacillota</taxon>
        <taxon>Clostridia</taxon>
        <taxon>Lachnospirales</taxon>
        <taxon>Lachnospiraceae</taxon>
        <taxon>Blautia</taxon>
    </lineage>
</organism>
<evidence type="ECO:0000256" key="1">
    <source>
        <dbReference type="SAM" id="Phobius"/>
    </source>
</evidence>
<dbReference type="AlphaFoldDB" id="A0A174GAH6"/>
<proteinExistence type="predicted"/>
<reference evidence="2 3" key="1">
    <citation type="submission" date="2015-09" db="EMBL/GenBank/DDBJ databases">
        <authorList>
            <consortium name="Pathogen Informatics"/>
        </authorList>
    </citation>
    <scope>NUCLEOTIDE SEQUENCE [LARGE SCALE GENOMIC DNA]</scope>
    <source>
        <strain evidence="2 3">2789STDY5834861</strain>
    </source>
</reference>
<evidence type="ECO:0000313" key="3">
    <source>
        <dbReference type="Proteomes" id="UP000095645"/>
    </source>
</evidence>